<dbReference type="Pfam" id="PF20151">
    <property type="entry name" value="DUF6533"/>
    <property type="match status" value="1"/>
</dbReference>
<comment type="caution">
    <text evidence="2">The sequence shown here is derived from an EMBL/GenBank/DDBJ whole genome shotgun (WGS) entry which is preliminary data.</text>
</comment>
<protein>
    <recommendedName>
        <fullName evidence="1">DUF6533 domain-containing protein</fullName>
    </recommendedName>
</protein>
<organism evidence="2 3">
    <name type="scientific">Grifola frondosa</name>
    <name type="common">Maitake</name>
    <name type="synonym">Polyporus frondosus</name>
    <dbReference type="NCBI Taxonomy" id="5627"/>
    <lineage>
        <taxon>Eukaryota</taxon>
        <taxon>Fungi</taxon>
        <taxon>Dikarya</taxon>
        <taxon>Basidiomycota</taxon>
        <taxon>Agaricomycotina</taxon>
        <taxon>Agaricomycetes</taxon>
        <taxon>Polyporales</taxon>
        <taxon>Grifolaceae</taxon>
        <taxon>Grifola</taxon>
    </lineage>
</organism>
<dbReference type="OrthoDB" id="2804025at2759"/>
<reference evidence="2 3" key="1">
    <citation type="submission" date="2016-03" db="EMBL/GenBank/DDBJ databases">
        <title>Whole genome sequencing of Grifola frondosa 9006-11.</title>
        <authorList>
            <person name="Min B."/>
            <person name="Park H."/>
            <person name="Kim J.-G."/>
            <person name="Cho H."/>
            <person name="Oh Y.-L."/>
            <person name="Kong W.-S."/>
            <person name="Choi I.-G."/>
        </authorList>
    </citation>
    <scope>NUCLEOTIDE SEQUENCE [LARGE SCALE GENOMIC DNA]</scope>
    <source>
        <strain evidence="2 3">9006-11</strain>
    </source>
</reference>
<evidence type="ECO:0000259" key="1">
    <source>
        <dbReference type="Pfam" id="PF20151"/>
    </source>
</evidence>
<sequence length="71" mass="8096">MNSIFGEDISSPLGEHSHLRLSPHFGFEVRYIWDRPFSGATLLFLINRYANVIVTLFTYLSVTIAEPSHLT</sequence>
<evidence type="ECO:0000313" key="3">
    <source>
        <dbReference type="Proteomes" id="UP000092993"/>
    </source>
</evidence>
<name>A0A1C7LRS4_GRIFR</name>
<feature type="domain" description="DUF6533" evidence="1">
    <location>
        <begin position="26"/>
        <end position="50"/>
    </location>
</feature>
<keyword evidence="3" id="KW-1185">Reference proteome</keyword>
<proteinExistence type="predicted"/>
<evidence type="ECO:0000313" key="2">
    <source>
        <dbReference type="EMBL" id="OBZ67393.1"/>
    </source>
</evidence>
<dbReference type="AlphaFoldDB" id="A0A1C7LRS4"/>
<dbReference type="InterPro" id="IPR045340">
    <property type="entry name" value="DUF6533"/>
</dbReference>
<gene>
    <name evidence="2" type="ORF">A0H81_12689</name>
</gene>
<dbReference type="EMBL" id="LUGG01000024">
    <property type="protein sequence ID" value="OBZ67393.1"/>
    <property type="molecule type" value="Genomic_DNA"/>
</dbReference>
<dbReference type="Proteomes" id="UP000092993">
    <property type="component" value="Unassembled WGS sequence"/>
</dbReference>
<accession>A0A1C7LRS4</accession>